<dbReference type="InterPro" id="IPR001948">
    <property type="entry name" value="Peptidase_M18"/>
</dbReference>
<dbReference type="FunFam" id="2.30.250.10:FF:000001">
    <property type="entry name" value="Aspartyl aminopeptidase 1"/>
    <property type="match status" value="1"/>
</dbReference>
<evidence type="ECO:0000256" key="10">
    <source>
        <dbReference type="ARBA" id="ARBA00023049"/>
    </source>
</evidence>
<evidence type="ECO:0000313" key="14">
    <source>
        <dbReference type="Proteomes" id="UP000332933"/>
    </source>
</evidence>
<organism evidence="13 14">
    <name type="scientific">Aphanomyces stellatus</name>
    <dbReference type="NCBI Taxonomy" id="120398"/>
    <lineage>
        <taxon>Eukaryota</taxon>
        <taxon>Sar</taxon>
        <taxon>Stramenopiles</taxon>
        <taxon>Oomycota</taxon>
        <taxon>Saprolegniomycetes</taxon>
        <taxon>Saprolegniales</taxon>
        <taxon>Verrucalvaceae</taxon>
        <taxon>Aphanomyces</taxon>
    </lineage>
</organism>
<evidence type="ECO:0000256" key="6">
    <source>
        <dbReference type="ARBA" id="ARBA00022670"/>
    </source>
</evidence>
<keyword evidence="9 11" id="KW-0862">Zinc</keyword>
<keyword evidence="14" id="KW-1185">Reference proteome</keyword>
<evidence type="ECO:0000256" key="9">
    <source>
        <dbReference type="ARBA" id="ARBA00022833"/>
    </source>
</evidence>
<keyword evidence="8 11" id="KW-0378">Hydrolase</keyword>
<dbReference type="GO" id="GO:0008237">
    <property type="term" value="F:metallopeptidase activity"/>
    <property type="evidence" value="ECO:0007669"/>
    <property type="project" value="UniProtKB-KW"/>
</dbReference>
<dbReference type="EC" id="3.4.11.21" evidence="4"/>
<evidence type="ECO:0000256" key="4">
    <source>
        <dbReference type="ARBA" id="ARBA00011965"/>
    </source>
</evidence>
<reference evidence="13 14" key="1">
    <citation type="submission" date="2019-03" db="EMBL/GenBank/DDBJ databases">
        <authorList>
            <person name="Gaulin E."/>
            <person name="Dumas B."/>
        </authorList>
    </citation>
    <scope>NUCLEOTIDE SEQUENCE [LARGE SCALE GENOMIC DNA]</scope>
    <source>
        <strain evidence="13">CBS 568.67</strain>
    </source>
</reference>
<comment type="catalytic activity">
    <reaction evidence="1">
        <text>Release of an N-terminal aspartate or glutamate from a peptide, with a preference for aspartate.</text>
        <dbReference type="EC" id="3.4.11.21"/>
    </reaction>
</comment>
<keyword evidence="5 11" id="KW-0031">Aminopeptidase</keyword>
<evidence type="ECO:0000256" key="1">
    <source>
        <dbReference type="ARBA" id="ARBA00001335"/>
    </source>
</evidence>
<keyword evidence="10 11" id="KW-0482">Metalloprotease</keyword>
<sequence length="462" mass="50407">MSVMNARLTATAKQTAQALINFIDKSPSPFHAVYETAQELKSAGFTHLKEDENWDAAIQPNGKYFVTRNQSAIVAFAVGGQYKKGNGFHIVGAHTDSPCLKIKPVSKIEKEGTFQVGVECYGGGLWTTWFDRDLGVAGRVFVRESDTRMVGRLVLINKPIMRVPMLAIHLQEADARKAFAVNQEEHLRPILATAAMAELNGARTDKNAAHHPILLDLLAKELGVNVDQICDFELSLFDTQGGAIGGILEEFIFAPRLDNLACTWMATQGLIQSLPTLEAESNVRIAAMFDNEEVGSNSLMGAGSNFLESIMNRVSLGELCGEGVRKSMLISADMAHAVHPNYAGRHEANSKLLMGMGPAIKYNANQRYATSGETAFLLKEVGRRSGLNLQQFVTRQDCGCGSTIGPILSTHTGIRTIDIGVAQLSMHSIREMCGVSDIETSVDLFKAFFNEFSTLDKFVKTD</sequence>
<dbReference type="NCBIfam" id="NF002759">
    <property type="entry name" value="PRK02813.1"/>
    <property type="match status" value="1"/>
</dbReference>
<dbReference type="GO" id="GO:0006508">
    <property type="term" value="P:proteolysis"/>
    <property type="evidence" value="ECO:0007669"/>
    <property type="project" value="UniProtKB-KW"/>
</dbReference>
<comment type="cofactor">
    <cofactor evidence="2">
        <name>Zn(2+)</name>
        <dbReference type="ChEBI" id="CHEBI:29105"/>
    </cofactor>
</comment>
<gene>
    <name evidence="13" type="primary">Aste57867_651</name>
    <name evidence="12" type="ORF">As57867_000650</name>
    <name evidence="13" type="ORF">ASTE57867_651</name>
</gene>
<keyword evidence="7 11" id="KW-0479">Metal-binding</keyword>
<evidence type="ECO:0000313" key="12">
    <source>
        <dbReference type="EMBL" id="KAF0720000.1"/>
    </source>
</evidence>
<evidence type="ECO:0000256" key="7">
    <source>
        <dbReference type="ARBA" id="ARBA00022723"/>
    </source>
</evidence>
<dbReference type="EMBL" id="VJMH01000037">
    <property type="protein sequence ID" value="KAF0720000.1"/>
    <property type="molecule type" value="Genomic_DNA"/>
</dbReference>
<evidence type="ECO:0000256" key="3">
    <source>
        <dbReference type="ARBA" id="ARBA00008290"/>
    </source>
</evidence>
<evidence type="ECO:0000313" key="13">
    <source>
        <dbReference type="EMBL" id="VFT77876.1"/>
    </source>
</evidence>
<dbReference type="Gene3D" id="3.40.630.10">
    <property type="entry name" value="Zn peptidases"/>
    <property type="match status" value="1"/>
</dbReference>
<dbReference type="InterPro" id="IPR023358">
    <property type="entry name" value="Peptidase_M18_dom2"/>
</dbReference>
<dbReference type="GO" id="GO:0004177">
    <property type="term" value="F:aminopeptidase activity"/>
    <property type="evidence" value="ECO:0007669"/>
    <property type="project" value="UniProtKB-KW"/>
</dbReference>
<dbReference type="PRINTS" id="PR00932">
    <property type="entry name" value="AMINO1PTASE"/>
</dbReference>
<dbReference type="AlphaFoldDB" id="A0A485K460"/>
<evidence type="ECO:0000256" key="8">
    <source>
        <dbReference type="ARBA" id="ARBA00022801"/>
    </source>
</evidence>
<dbReference type="Pfam" id="PF02127">
    <property type="entry name" value="Peptidase_M18"/>
    <property type="match status" value="1"/>
</dbReference>
<name>A0A485K460_9STRA</name>
<dbReference type="PANTHER" id="PTHR28570">
    <property type="entry name" value="ASPARTYL AMINOPEPTIDASE"/>
    <property type="match status" value="1"/>
</dbReference>
<dbReference type="PANTHER" id="PTHR28570:SF3">
    <property type="entry name" value="ASPARTYL AMINOPEPTIDASE"/>
    <property type="match status" value="1"/>
</dbReference>
<dbReference type="OrthoDB" id="9880441at2759"/>
<dbReference type="SUPFAM" id="SSF53187">
    <property type="entry name" value="Zn-dependent exopeptidases"/>
    <property type="match status" value="1"/>
</dbReference>
<evidence type="ECO:0000256" key="11">
    <source>
        <dbReference type="RuleBase" id="RU004386"/>
    </source>
</evidence>
<reference evidence="12" key="2">
    <citation type="submission" date="2019-06" db="EMBL/GenBank/DDBJ databases">
        <title>Genomics analysis of Aphanomyces spp. identifies a new class of oomycete effector associated with host adaptation.</title>
        <authorList>
            <person name="Gaulin E."/>
        </authorList>
    </citation>
    <scope>NUCLEOTIDE SEQUENCE</scope>
    <source>
        <strain evidence="12">CBS 578.67</strain>
    </source>
</reference>
<proteinExistence type="inferred from homology"/>
<evidence type="ECO:0000256" key="5">
    <source>
        <dbReference type="ARBA" id="ARBA00022438"/>
    </source>
</evidence>
<accession>A0A485K460</accession>
<protein>
    <recommendedName>
        <fullName evidence="4">aspartyl aminopeptidase</fullName>
        <ecNumber evidence="4">3.4.11.21</ecNumber>
    </recommendedName>
</protein>
<dbReference type="CDD" id="cd05658">
    <property type="entry name" value="M18_DAP"/>
    <property type="match status" value="1"/>
</dbReference>
<dbReference type="Proteomes" id="UP000332933">
    <property type="component" value="Unassembled WGS sequence"/>
</dbReference>
<dbReference type="GO" id="GO:0008270">
    <property type="term" value="F:zinc ion binding"/>
    <property type="evidence" value="ECO:0007669"/>
    <property type="project" value="InterPro"/>
</dbReference>
<dbReference type="SUPFAM" id="SSF101821">
    <property type="entry name" value="Aminopeptidase/glucanase lid domain"/>
    <property type="match status" value="1"/>
</dbReference>
<keyword evidence="6 11" id="KW-0645">Protease</keyword>
<dbReference type="Gene3D" id="2.30.250.10">
    <property type="entry name" value="Aminopeptidase i, Domain 2"/>
    <property type="match status" value="1"/>
</dbReference>
<dbReference type="EMBL" id="CAADRA010000037">
    <property type="protein sequence ID" value="VFT77876.1"/>
    <property type="molecule type" value="Genomic_DNA"/>
</dbReference>
<evidence type="ECO:0000256" key="2">
    <source>
        <dbReference type="ARBA" id="ARBA00001947"/>
    </source>
</evidence>
<dbReference type="GO" id="GO:0005737">
    <property type="term" value="C:cytoplasm"/>
    <property type="evidence" value="ECO:0007669"/>
    <property type="project" value="UniProtKB-ARBA"/>
</dbReference>
<comment type="similarity">
    <text evidence="3 11">Belongs to the peptidase M18 family.</text>
</comment>